<reference evidence="2" key="1">
    <citation type="submission" date="2023-07" db="EMBL/GenBank/DDBJ databases">
        <title>Characterization of two Paracoccaceae strains isolated from Phycosphere and proposal of Xinfangfangia lacusdiani sp. nov.</title>
        <authorList>
            <person name="Deng Y."/>
            <person name="Zhang Y.Q."/>
        </authorList>
    </citation>
    <scope>NUCLEOTIDE SEQUENCE [LARGE SCALE GENOMIC DNA]</scope>
    <source>
        <strain evidence="2">CPCC 101403</strain>
    </source>
</reference>
<accession>A0ABU3ECL2</accession>
<comment type="caution">
    <text evidence="1">The sequence shown here is derived from an EMBL/GenBank/DDBJ whole genome shotgun (WGS) entry which is preliminary data.</text>
</comment>
<dbReference type="Proteomes" id="UP001251085">
    <property type="component" value="Unassembled WGS sequence"/>
</dbReference>
<evidence type="ECO:0000313" key="2">
    <source>
        <dbReference type="Proteomes" id="UP001251085"/>
    </source>
</evidence>
<proteinExistence type="predicted"/>
<evidence type="ECO:0000313" key="1">
    <source>
        <dbReference type="EMBL" id="MDT1061885.1"/>
    </source>
</evidence>
<sequence>MPPELETQLLTRLQSHELLLAAVMRTMLKGWPEEDVSDAISQILDEFLKLELPPSAHTDAGTIQAIFARHALAEGMLRQTLWHLKPTNWDEEAPDGAQSQDWVYAGVRH</sequence>
<gene>
    <name evidence="1" type="ORF">RM190_08460</name>
</gene>
<protein>
    <submittedName>
        <fullName evidence="1">Uncharacterized protein</fullName>
    </submittedName>
</protein>
<name>A0ABU3ECL2_9RHOB</name>
<keyword evidence="2" id="KW-1185">Reference proteome</keyword>
<organism evidence="1 2">
    <name type="scientific">Paracoccus broussonetiae</name>
    <dbReference type="NCBI Taxonomy" id="3075834"/>
    <lineage>
        <taxon>Bacteria</taxon>
        <taxon>Pseudomonadati</taxon>
        <taxon>Pseudomonadota</taxon>
        <taxon>Alphaproteobacteria</taxon>
        <taxon>Rhodobacterales</taxon>
        <taxon>Paracoccaceae</taxon>
        <taxon>Paracoccus</taxon>
    </lineage>
</organism>
<dbReference type="EMBL" id="JAVRQI010000005">
    <property type="protein sequence ID" value="MDT1061885.1"/>
    <property type="molecule type" value="Genomic_DNA"/>
</dbReference>